<dbReference type="InterPro" id="IPR014013">
    <property type="entry name" value="Helic_SF1/SF2_ATP-bd_DinG/Rad3"/>
</dbReference>
<dbReference type="GO" id="GO:0003677">
    <property type="term" value="F:DNA binding"/>
    <property type="evidence" value="ECO:0007669"/>
    <property type="project" value="InterPro"/>
</dbReference>
<evidence type="ECO:0000256" key="4">
    <source>
        <dbReference type="ARBA" id="ARBA00022722"/>
    </source>
</evidence>
<feature type="domain" description="Helicase ATP-binding" evidence="11">
    <location>
        <begin position="234"/>
        <end position="508"/>
    </location>
</feature>
<dbReference type="NCBIfam" id="NF005569">
    <property type="entry name" value="PRK07246.1"/>
    <property type="match status" value="1"/>
</dbReference>
<dbReference type="RefSeq" id="WP_095123172.1">
    <property type="nucleotide sequence ID" value="NZ_LT906454.1"/>
</dbReference>
<name>A0A239XAY7_STRAI</name>
<dbReference type="HAMAP" id="MF_02206">
    <property type="entry name" value="DinG_exonucl"/>
    <property type="match status" value="1"/>
</dbReference>
<dbReference type="PROSITE" id="PS51194">
    <property type="entry name" value="HELICASE_CTER"/>
    <property type="match status" value="1"/>
</dbReference>
<evidence type="ECO:0000256" key="7">
    <source>
        <dbReference type="ARBA" id="ARBA00022839"/>
    </source>
</evidence>
<evidence type="ECO:0000259" key="11">
    <source>
        <dbReference type="PROSITE" id="PS51193"/>
    </source>
</evidence>
<dbReference type="PROSITE" id="PS51193">
    <property type="entry name" value="HELICASE_ATP_BIND_2"/>
    <property type="match status" value="1"/>
</dbReference>
<dbReference type="Gene3D" id="3.30.420.10">
    <property type="entry name" value="Ribonuclease H-like superfamily/Ribonuclease H"/>
    <property type="match status" value="1"/>
</dbReference>
<evidence type="ECO:0000256" key="8">
    <source>
        <dbReference type="ARBA" id="ARBA00022840"/>
    </source>
</evidence>
<dbReference type="SUPFAM" id="SSF53098">
    <property type="entry name" value="Ribonuclease H-like"/>
    <property type="match status" value="1"/>
</dbReference>
<feature type="short sequence motif" description="DEAH box" evidence="10">
    <location>
        <begin position="442"/>
        <end position="445"/>
    </location>
</feature>
<dbReference type="EMBL" id="LT906454">
    <property type="protein sequence ID" value="SNV43228.1"/>
    <property type="molecule type" value="Genomic_DNA"/>
</dbReference>
<evidence type="ECO:0000256" key="10">
    <source>
        <dbReference type="HAMAP-Rule" id="MF_02206"/>
    </source>
</evidence>
<dbReference type="InterPro" id="IPR006555">
    <property type="entry name" value="ATP-dep_Helicase_C"/>
</dbReference>
<dbReference type="GO" id="GO:0016818">
    <property type="term" value="F:hydrolase activity, acting on acid anhydrides, in phosphorus-containing anhydrides"/>
    <property type="evidence" value="ECO:0007669"/>
    <property type="project" value="InterPro"/>
</dbReference>
<evidence type="ECO:0000256" key="9">
    <source>
        <dbReference type="ARBA" id="ARBA00022932"/>
    </source>
</evidence>
<dbReference type="GO" id="GO:0004386">
    <property type="term" value="F:helicase activity"/>
    <property type="evidence" value="ECO:0007669"/>
    <property type="project" value="UniProtKB-KW"/>
</dbReference>
<dbReference type="SMART" id="SM00479">
    <property type="entry name" value="EXOIII"/>
    <property type="match status" value="1"/>
</dbReference>
<reference evidence="13 14" key="1">
    <citation type="submission" date="2017-06" db="EMBL/GenBank/DDBJ databases">
        <authorList>
            <consortium name="Pathogen Informatics"/>
        </authorList>
    </citation>
    <scope>NUCLEOTIDE SEQUENCE [LARGE SCALE GENOMIC DNA]</scope>
    <source>
        <strain evidence="13 14">NCTC11291</strain>
    </source>
</reference>
<dbReference type="InterPro" id="IPR006054">
    <property type="entry name" value="DnaQ"/>
</dbReference>
<evidence type="ECO:0000256" key="2">
    <source>
        <dbReference type="ARBA" id="ARBA00022695"/>
    </source>
</evidence>
<evidence type="ECO:0000313" key="14">
    <source>
        <dbReference type="Proteomes" id="UP000215144"/>
    </source>
</evidence>
<evidence type="ECO:0000256" key="3">
    <source>
        <dbReference type="ARBA" id="ARBA00022705"/>
    </source>
</evidence>
<dbReference type="SMART" id="SM00491">
    <property type="entry name" value="HELICc2"/>
    <property type="match status" value="1"/>
</dbReference>
<dbReference type="GO" id="GO:0045004">
    <property type="term" value="P:DNA replication proofreading"/>
    <property type="evidence" value="ECO:0007669"/>
    <property type="project" value="TreeGrafter"/>
</dbReference>
<keyword evidence="1" id="KW-0808">Transferase</keyword>
<dbReference type="InterPro" id="IPR027417">
    <property type="entry name" value="P-loop_NTPase"/>
</dbReference>
<keyword evidence="5 10" id="KW-0547">Nucleotide-binding</keyword>
<evidence type="ECO:0000259" key="12">
    <source>
        <dbReference type="PROSITE" id="PS51194"/>
    </source>
</evidence>
<feature type="binding site" evidence="10">
    <location>
        <begin position="270"/>
        <end position="277"/>
    </location>
    <ligand>
        <name>ATP</name>
        <dbReference type="ChEBI" id="CHEBI:30616"/>
    </ligand>
</feature>
<dbReference type="InterPro" id="IPR012337">
    <property type="entry name" value="RNaseH-like_sf"/>
</dbReference>
<dbReference type="PANTHER" id="PTHR30231:SF41">
    <property type="entry name" value="DNA POLYMERASE III SUBUNIT EPSILON"/>
    <property type="match status" value="1"/>
</dbReference>
<dbReference type="GO" id="GO:0008408">
    <property type="term" value="F:3'-5' exonuclease activity"/>
    <property type="evidence" value="ECO:0007669"/>
    <property type="project" value="UniProtKB-UniRule"/>
</dbReference>
<dbReference type="InterPro" id="IPR011545">
    <property type="entry name" value="DEAD/DEAH_box_helicase_dom"/>
</dbReference>
<accession>A0A239XAY7</accession>
<evidence type="ECO:0000256" key="5">
    <source>
        <dbReference type="ARBA" id="ARBA00022741"/>
    </source>
</evidence>
<dbReference type="Pfam" id="PF00929">
    <property type="entry name" value="RNase_T"/>
    <property type="match status" value="1"/>
</dbReference>
<keyword evidence="3" id="KW-0235">DNA replication</keyword>
<dbReference type="InterPro" id="IPR006310">
    <property type="entry name" value="DinG"/>
</dbReference>
<dbReference type="FunFam" id="3.30.420.10:FF:000045">
    <property type="entry name" value="3'-5' exonuclease DinG"/>
    <property type="match status" value="1"/>
</dbReference>
<proteinExistence type="inferred from homology"/>
<keyword evidence="2" id="KW-0548">Nucleotidyltransferase</keyword>
<dbReference type="GO" id="GO:0003887">
    <property type="term" value="F:DNA-directed DNA polymerase activity"/>
    <property type="evidence" value="ECO:0007669"/>
    <property type="project" value="UniProtKB-KW"/>
</dbReference>
<dbReference type="PANTHER" id="PTHR30231">
    <property type="entry name" value="DNA POLYMERASE III SUBUNIT EPSILON"/>
    <property type="match status" value="1"/>
</dbReference>
<dbReference type="KEGG" id="saco:SAME_01664"/>
<organism evidence="13 14">
    <name type="scientific">Streptococcus acidominimus</name>
    <dbReference type="NCBI Taxonomy" id="1326"/>
    <lineage>
        <taxon>Bacteria</taxon>
        <taxon>Bacillati</taxon>
        <taxon>Bacillota</taxon>
        <taxon>Bacilli</taxon>
        <taxon>Lactobacillales</taxon>
        <taxon>Streptococcaceae</taxon>
        <taxon>Streptococcus</taxon>
    </lineage>
</organism>
<comment type="function">
    <text evidence="10">3'-5' exonuclease.</text>
</comment>
<dbReference type="EC" id="3.1.-.-" evidence="10"/>
<evidence type="ECO:0000256" key="1">
    <source>
        <dbReference type="ARBA" id="ARBA00022679"/>
    </source>
</evidence>
<dbReference type="InterPro" id="IPR001650">
    <property type="entry name" value="Helicase_C-like"/>
</dbReference>
<keyword evidence="9" id="KW-0239">DNA-directed DNA polymerase</keyword>
<keyword evidence="7 10" id="KW-0269">Exonuclease</keyword>
<dbReference type="GO" id="GO:0005829">
    <property type="term" value="C:cytosol"/>
    <property type="evidence" value="ECO:0007669"/>
    <property type="project" value="TreeGrafter"/>
</dbReference>
<evidence type="ECO:0000313" key="13">
    <source>
        <dbReference type="EMBL" id="SNV43228.1"/>
    </source>
</evidence>
<keyword evidence="13" id="KW-0347">Helicase</keyword>
<protein>
    <recommendedName>
        <fullName evidence="10">3'-5' exonuclease DinG</fullName>
        <ecNumber evidence="10">3.1.-.-</ecNumber>
    </recommendedName>
</protein>
<dbReference type="Pfam" id="PF00270">
    <property type="entry name" value="DEAD"/>
    <property type="match status" value="1"/>
</dbReference>
<dbReference type="Proteomes" id="UP000215144">
    <property type="component" value="Chromosome 1"/>
</dbReference>
<dbReference type="GO" id="GO:0005524">
    <property type="term" value="F:ATP binding"/>
    <property type="evidence" value="ECO:0007669"/>
    <property type="project" value="UniProtKB-UniRule"/>
</dbReference>
<keyword evidence="8 10" id="KW-0067">ATP-binding</keyword>
<keyword evidence="6 10" id="KW-0378">Hydrolase</keyword>
<feature type="domain" description="Helicase C-terminal" evidence="12">
    <location>
        <begin position="635"/>
        <end position="809"/>
    </location>
</feature>
<dbReference type="Pfam" id="PF13307">
    <property type="entry name" value="Helicase_C_2"/>
    <property type="match status" value="1"/>
</dbReference>
<sequence>MDKTKPKYAVIDLEATGASITAKIIQVGIVILQEDEIIETYQTDVNPHEPLTDHITQLTGITDEQLALAPDFSQVARDIYHLISDCIFVAHNVKFDANLLAEHLFFEGYELRTPRVDTVELAQVFFPTFEKYSLGEVTKALGIPLEEAHTAIADAQATAQLFLRIKEKIRSLPGILLERLSRYADAFLFESRLIIDEIPLTKPLDANTHDDVAGLVLRKANATVSEKCYSQDFSTNLALLGLEERDQQLAFSKAIAEAQRSKQKSHFIQAQSGIGKTYGYLIPLLANPELSRVVVSVPTKLLQDQIMSEEAQRLHHVFGTAVHSLKGPANYIKLDAFKASLDQEDTNRLLNRYKMQLLVWLFETEDGDLDAIKQQQRLQWYFDELRHDGNLSQASLFLDHDFWQRSYQKAQSSRLLITNHAYLLTRLEDDPSLIEGAQLVIDEAQKFFLALEAFSRSEVAVDLVLTEIEERIAESSELLRRRLLESLQYELNQLVIQLQQTTSLEISPEKWQKIFGDIHELEQNGLVLESMACFGKRIYDSVWLEVTNTPTRRQTTLKAGKESFLDFSKMLPEEQVVYFVSATLTISPDLQLPQLLGFGDYSQTVVAELPTDRQAIWVDQQFPDPHGDQDSYYHILTDRIMALAQLQKPMLILTTSSEALLELSQRLEGQHVPHLAQGKDGSNHQMKRRFESDKVSILLGTGSFWEGVDFSSHDQLILVITRLPFENPQDFLHQKVTKLLSEKGKNPFISYSLPVMMMRLKQAMGRTNRRQQQQSAIILLDRRLMEKNYGPSVLALLREECPLYLEKSEKILSDVADFLL</sequence>
<evidence type="ECO:0000256" key="6">
    <source>
        <dbReference type="ARBA" id="ARBA00022801"/>
    </source>
</evidence>
<gene>
    <name evidence="10 13" type="primary">dinG</name>
    <name evidence="13" type="ORF">SAMEA4504048_01664</name>
</gene>
<dbReference type="OrthoDB" id="9803913at2"/>
<dbReference type="AlphaFoldDB" id="A0A239XAY7"/>
<dbReference type="InterPro" id="IPR036397">
    <property type="entry name" value="RNaseH_sf"/>
</dbReference>
<dbReference type="NCBIfam" id="TIGR00573">
    <property type="entry name" value="dnaq"/>
    <property type="match status" value="1"/>
</dbReference>
<dbReference type="InterPro" id="IPR013520">
    <property type="entry name" value="Ribonucl_H"/>
</dbReference>
<dbReference type="SUPFAM" id="SSF52540">
    <property type="entry name" value="P-loop containing nucleoside triphosphate hydrolases"/>
    <property type="match status" value="1"/>
</dbReference>
<comment type="similarity">
    <text evidence="10">Belongs to the helicase family. DinG subfamily. Type 2 sub-subfamily.</text>
</comment>
<dbReference type="CDD" id="cd06127">
    <property type="entry name" value="DEDDh"/>
    <property type="match status" value="1"/>
</dbReference>
<keyword evidence="4 10" id="KW-0540">Nuclease</keyword>
<dbReference type="Gene3D" id="3.40.50.300">
    <property type="entry name" value="P-loop containing nucleotide triphosphate hydrolases"/>
    <property type="match status" value="2"/>
</dbReference>